<keyword evidence="2" id="KW-1133">Transmembrane helix</keyword>
<name>A0ABS9S4P5_9GAMM</name>
<protein>
    <recommendedName>
        <fullName evidence="5">AsmA-like C-terminal domain-containing protein</fullName>
    </recommendedName>
</protein>
<proteinExistence type="predicted"/>
<evidence type="ECO:0000256" key="2">
    <source>
        <dbReference type="SAM" id="Phobius"/>
    </source>
</evidence>
<dbReference type="Proteomes" id="UP001320609">
    <property type="component" value="Unassembled WGS sequence"/>
</dbReference>
<evidence type="ECO:0000313" key="3">
    <source>
        <dbReference type="EMBL" id="MCH4811087.1"/>
    </source>
</evidence>
<feature type="transmembrane region" description="Helical" evidence="2">
    <location>
        <begin position="18"/>
        <end position="37"/>
    </location>
</feature>
<evidence type="ECO:0000313" key="4">
    <source>
        <dbReference type="Proteomes" id="UP001320609"/>
    </source>
</evidence>
<organism evidence="3 4">
    <name type="scientific">Vreelandella neptunia</name>
    <dbReference type="NCBI Taxonomy" id="115551"/>
    <lineage>
        <taxon>Bacteria</taxon>
        <taxon>Pseudomonadati</taxon>
        <taxon>Pseudomonadota</taxon>
        <taxon>Gammaproteobacteria</taxon>
        <taxon>Oceanospirillales</taxon>
        <taxon>Halomonadaceae</taxon>
        <taxon>Vreelandella</taxon>
    </lineage>
</organism>
<feature type="region of interest" description="Disordered" evidence="1">
    <location>
        <begin position="371"/>
        <end position="393"/>
    </location>
</feature>
<accession>A0ABS9S4P5</accession>
<dbReference type="EMBL" id="JAKVTW010000003">
    <property type="protein sequence ID" value="MCH4811087.1"/>
    <property type="molecule type" value="Genomic_DNA"/>
</dbReference>
<evidence type="ECO:0000256" key="1">
    <source>
        <dbReference type="SAM" id="MobiDB-lite"/>
    </source>
</evidence>
<keyword evidence="2" id="KW-0812">Transmembrane</keyword>
<sequence>MSDVNTRKNRLPHLMQRVLIGLLFFILIWVAGSYWLLNSQWLPTRISQFEGVDIRWDKGASRHPGRWEVEGLYIARQDEALPITIEAERATLSLSLLSLLRGELHIDALDAEGIRRLTVGDIALEADGQLQVAETTLSRDTLAIPNISLAITNGRLVRLSDQATLVRDINLNADATLNSITSVDTSSGELNADLLSALSAQLQLDAQADAWDVFMPYLGALPWLTLEGRGALSGALMLTDGILQPDSELTLDAPMLRLAVDEQRLRSPSLRSLSDSPRWIIADNPSPHHTATGQGSVRLAVENDQLHFSTQLTDVELADTHPYAEHAELRLTTQIPNRRLDQLDLPTSAALALRGDITRLDMLDRYLTLDGKGTDSEQKSIDGPNSDGPDSAKQAIRLTGHGQIEASASIRQSRPFDAQLNIQAPELAADTLGFIAQGSGSLNAQLTPEETIEATLSFTDATLHHQERQLLANADINIDATSPIDTETVREEASATLSWTRARLPNIAVLQSYLEAILPDPAPLQLLSGQAESHGRLSIASEQLSGEIHLAGNGLTTRWQHGEQAGALTSDMQLFLPIQQAAMDGSTLDISGTRLNWQLADTDQPSERLDSVLALSDGRFQRQNDEPSGQFTLAGSVQQLGFLNTFLPDAHGLTIAGEGQLFAQGAFSNDRLLAPTRLRVNADQLEVSFLDYLVTGRGELTAQLDSPEQAQLSLGIPRFALRRQDDDSPHLEGRHFALTTQTEQFSDVLESPHPEHFTTRIALPITEVPDFTRYNRYLPEGAGITLLGGQARLESEWLLEGLNAQGEITLRAFGAELALLDQRLRGDLHLYLHLTEGDLETRRFTANDSLLRLENVFRQSEDGTQDAGWWVQLSMLNGQLAWENPIRLASQLRLEMRDTGLLARLFLARARDSDWLGRLLDVHDIKGTAQLQINGEQISLQDLTLTGGPLLLLSDITLAERSANGALYARLGVLGLGVELRDSEPTLRVIQPRRWFDRWRDAHRFPRP</sequence>
<keyword evidence="4" id="KW-1185">Reference proteome</keyword>
<dbReference type="RefSeq" id="WP_240717435.1">
    <property type="nucleotide sequence ID" value="NZ_JAKVTW010000003.1"/>
</dbReference>
<reference evidence="3 4" key="1">
    <citation type="submission" date="2022-03" db="EMBL/GenBank/DDBJ databases">
        <title>Genomic signatures underlying metal tolerance in selected Arctic bacterial isolates.</title>
        <authorList>
            <person name="Thomas F.A."/>
            <person name="Venkatachalam S."/>
            <person name="Krishnan K.P."/>
        </authorList>
    </citation>
    <scope>NUCLEOTIDE SEQUENCE [LARGE SCALE GENOMIC DNA]</scope>
    <source>
        <strain evidence="3 4">HM116</strain>
    </source>
</reference>
<comment type="caution">
    <text evidence="3">The sequence shown here is derived from an EMBL/GenBank/DDBJ whole genome shotgun (WGS) entry which is preliminary data.</text>
</comment>
<evidence type="ECO:0008006" key="5">
    <source>
        <dbReference type="Google" id="ProtNLM"/>
    </source>
</evidence>
<keyword evidence="2" id="KW-0472">Membrane</keyword>
<gene>
    <name evidence="3" type="ORF">MLE19_07065</name>
</gene>